<gene>
    <name evidence="2" type="ORF">H310_00168</name>
</gene>
<reference evidence="2" key="1">
    <citation type="submission" date="2013-12" db="EMBL/GenBank/DDBJ databases">
        <title>The Genome Sequence of Aphanomyces invadans NJM9701.</title>
        <authorList>
            <consortium name="The Broad Institute Genomics Platform"/>
            <person name="Russ C."/>
            <person name="Tyler B."/>
            <person name="van West P."/>
            <person name="Dieguez-Uribeondo J."/>
            <person name="Young S.K."/>
            <person name="Zeng Q."/>
            <person name="Gargeya S."/>
            <person name="Fitzgerald M."/>
            <person name="Abouelleil A."/>
            <person name="Alvarado L."/>
            <person name="Chapman S.B."/>
            <person name="Gainer-Dewar J."/>
            <person name="Goldberg J."/>
            <person name="Griggs A."/>
            <person name="Gujja S."/>
            <person name="Hansen M."/>
            <person name="Howarth C."/>
            <person name="Imamovic A."/>
            <person name="Ireland A."/>
            <person name="Larimer J."/>
            <person name="McCowan C."/>
            <person name="Murphy C."/>
            <person name="Pearson M."/>
            <person name="Poon T.W."/>
            <person name="Priest M."/>
            <person name="Roberts A."/>
            <person name="Saif S."/>
            <person name="Shea T."/>
            <person name="Sykes S."/>
            <person name="Wortman J."/>
            <person name="Nusbaum C."/>
            <person name="Birren B."/>
        </authorList>
    </citation>
    <scope>NUCLEOTIDE SEQUENCE [LARGE SCALE GENOMIC DNA]</scope>
    <source>
        <strain evidence="2">NJM9701</strain>
    </source>
</reference>
<evidence type="ECO:0000313" key="2">
    <source>
        <dbReference type="EMBL" id="ETW09638.1"/>
    </source>
</evidence>
<dbReference type="GeneID" id="20077218"/>
<name>A0A024UVE6_9STRA</name>
<dbReference type="RefSeq" id="XP_008861049.1">
    <property type="nucleotide sequence ID" value="XM_008862827.1"/>
</dbReference>
<organism evidence="2">
    <name type="scientific">Aphanomyces invadans</name>
    <dbReference type="NCBI Taxonomy" id="157072"/>
    <lineage>
        <taxon>Eukaryota</taxon>
        <taxon>Sar</taxon>
        <taxon>Stramenopiles</taxon>
        <taxon>Oomycota</taxon>
        <taxon>Saprolegniomycetes</taxon>
        <taxon>Saprolegniales</taxon>
        <taxon>Verrucalvaceae</taxon>
        <taxon>Aphanomyces</taxon>
    </lineage>
</organism>
<sequence>MAMPAPLRDAPSTAVYRYGLGDVCTKVCARSERTVHNSRLSPPQRTTTRGGHSMRQGFNDEMNASSQLEVRGDSSWDAYRRGAMSTLRQWSCPWSSACRLWKVSRPF</sequence>
<feature type="region of interest" description="Disordered" evidence="1">
    <location>
        <begin position="32"/>
        <end position="66"/>
    </location>
</feature>
<dbReference type="AlphaFoldDB" id="A0A024UVE6"/>
<protein>
    <submittedName>
        <fullName evidence="2">Uncharacterized protein</fullName>
    </submittedName>
</protein>
<dbReference type="VEuPathDB" id="FungiDB:H310_00168"/>
<accession>A0A024UVE6</accession>
<evidence type="ECO:0000256" key="1">
    <source>
        <dbReference type="SAM" id="MobiDB-lite"/>
    </source>
</evidence>
<proteinExistence type="predicted"/>
<dbReference type="EMBL" id="KI913952">
    <property type="protein sequence ID" value="ETW09638.1"/>
    <property type="molecule type" value="Genomic_DNA"/>
</dbReference>
<feature type="compositionally biased region" description="Polar residues" evidence="1">
    <location>
        <begin position="37"/>
        <end position="50"/>
    </location>
</feature>